<dbReference type="EMBL" id="JH598075">
    <property type="status" value="NOT_ANNOTATED_CDS"/>
    <property type="molecule type" value="Genomic_DNA"/>
</dbReference>
<proteinExistence type="predicted"/>
<sequence>MDRPARRTGPATGFPANCVLESGKLRMPTAFGANRRADVERTWNTRDVLRGDVTRDK</sequence>
<organism evidence="1 2">
    <name type="scientific">Hyaloperonospora arabidopsidis (strain Emoy2)</name>
    <name type="common">Downy mildew agent</name>
    <name type="synonym">Peronospora arabidopsidis</name>
    <dbReference type="NCBI Taxonomy" id="559515"/>
    <lineage>
        <taxon>Eukaryota</taxon>
        <taxon>Sar</taxon>
        <taxon>Stramenopiles</taxon>
        <taxon>Oomycota</taxon>
        <taxon>Peronosporomycetes</taxon>
        <taxon>Peronosporales</taxon>
        <taxon>Peronosporaceae</taxon>
        <taxon>Hyaloperonospora</taxon>
    </lineage>
</organism>
<protein>
    <submittedName>
        <fullName evidence="1">Uncharacterized protein</fullName>
    </submittedName>
</protein>
<evidence type="ECO:0000313" key="1">
    <source>
        <dbReference type="EnsemblProtists" id="HpaP812384"/>
    </source>
</evidence>
<dbReference type="InParanoid" id="M4C0F2"/>
<dbReference type="HOGENOM" id="CLU_3000506_0_0_1"/>
<dbReference type="EnsemblProtists" id="HpaT812384">
    <property type="protein sequence ID" value="HpaP812384"/>
    <property type="gene ID" value="HpaG812384"/>
</dbReference>
<dbReference type="Proteomes" id="UP000011713">
    <property type="component" value="Unassembled WGS sequence"/>
</dbReference>
<keyword evidence="2" id="KW-1185">Reference proteome</keyword>
<evidence type="ECO:0000313" key="2">
    <source>
        <dbReference type="Proteomes" id="UP000011713"/>
    </source>
</evidence>
<reference evidence="1" key="2">
    <citation type="submission" date="2015-06" db="UniProtKB">
        <authorList>
            <consortium name="EnsemblProtists"/>
        </authorList>
    </citation>
    <scope>IDENTIFICATION</scope>
    <source>
        <strain evidence="1">Emoy2</strain>
    </source>
</reference>
<reference evidence="2" key="1">
    <citation type="journal article" date="2010" name="Science">
        <title>Signatures of adaptation to obligate biotrophy in the Hyaloperonospora arabidopsidis genome.</title>
        <authorList>
            <person name="Baxter L."/>
            <person name="Tripathy S."/>
            <person name="Ishaque N."/>
            <person name="Boot N."/>
            <person name="Cabral A."/>
            <person name="Kemen E."/>
            <person name="Thines M."/>
            <person name="Ah-Fong A."/>
            <person name="Anderson R."/>
            <person name="Badejoko W."/>
            <person name="Bittner-Eddy P."/>
            <person name="Boore J.L."/>
            <person name="Chibucos M.C."/>
            <person name="Coates M."/>
            <person name="Dehal P."/>
            <person name="Delehaunty K."/>
            <person name="Dong S."/>
            <person name="Downton P."/>
            <person name="Dumas B."/>
            <person name="Fabro G."/>
            <person name="Fronick C."/>
            <person name="Fuerstenberg S.I."/>
            <person name="Fulton L."/>
            <person name="Gaulin E."/>
            <person name="Govers F."/>
            <person name="Hughes L."/>
            <person name="Humphray S."/>
            <person name="Jiang R.H."/>
            <person name="Judelson H."/>
            <person name="Kamoun S."/>
            <person name="Kyung K."/>
            <person name="Meijer H."/>
            <person name="Minx P."/>
            <person name="Morris P."/>
            <person name="Nelson J."/>
            <person name="Phuntumart V."/>
            <person name="Qutob D."/>
            <person name="Rehmany A."/>
            <person name="Rougon-Cardoso A."/>
            <person name="Ryden P."/>
            <person name="Torto-Alalibo T."/>
            <person name="Studholme D."/>
            <person name="Wang Y."/>
            <person name="Win J."/>
            <person name="Wood J."/>
            <person name="Clifton S.W."/>
            <person name="Rogers J."/>
            <person name="Van den Ackerveken G."/>
            <person name="Jones J.D."/>
            <person name="McDowell J.M."/>
            <person name="Beynon J."/>
            <person name="Tyler B.M."/>
        </authorList>
    </citation>
    <scope>NUCLEOTIDE SEQUENCE [LARGE SCALE GENOMIC DNA]</scope>
    <source>
        <strain evidence="2">Emoy2</strain>
    </source>
</reference>
<dbReference type="VEuPathDB" id="FungiDB:HpaG812384"/>
<dbReference type="AlphaFoldDB" id="M4C0F2"/>
<name>M4C0F2_HYAAE</name>
<accession>M4C0F2</accession>